<organism evidence="1">
    <name type="scientific">marine sediment metagenome</name>
    <dbReference type="NCBI Taxonomy" id="412755"/>
    <lineage>
        <taxon>unclassified sequences</taxon>
        <taxon>metagenomes</taxon>
        <taxon>ecological metagenomes</taxon>
    </lineage>
</organism>
<dbReference type="PANTHER" id="PTHR42754:SF1">
    <property type="entry name" value="LIPOPROTEIN"/>
    <property type="match status" value="1"/>
</dbReference>
<dbReference type="PANTHER" id="PTHR42754">
    <property type="entry name" value="ENDOGLUCANASE"/>
    <property type="match status" value="1"/>
</dbReference>
<protein>
    <recommendedName>
        <fullName evidence="2">Bulb-type lectin domain-containing protein</fullName>
    </recommendedName>
</protein>
<proteinExistence type="predicted"/>
<sequence length="73" mass="7918">NCYSKSFSLSEDIVVLKYDSSGSLQWNKTFGTAETDIGYGITLDNSENIFITGKTAVSGNIDLFLVKLDSNGN</sequence>
<dbReference type="EMBL" id="LAZR01031727">
    <property type="protein sequence ID" value="KKL52903.1"/>
    <property type="molecule type" value="Genomic_DNA"/>
</dbReference>
<dbReference type="InterPro" id="IPR010620">
    <property type="entry name" value="SBBP_repeat"/>
</dbReference>
<comment type="caution">
    <text evidence="1">The sequence shown here is derived from an EMBL/GenBank/DDBJ whole genome shotgun (WGS) entry which is preliminary data.</text>
</comment>
<name>A0A0F9CU52_9ZZZZ</name>
<accession>A0A0F9CU52</accession>
<dbReference type="AlphaFoldDB" id="A0A0F9CU52"/>
<dbReference type="Pfam" id="PF06739">
    <property type="entry name" value="SBBP"/>
    <property type="match status" value="1"/>
</dbReference>
<evidence type="ECO:0008006" key="2">
    <source>
        <dbReference type="Google" id="ProtNLM"/>
    </source>
</evidence>
<feature type="non-terminal residue" evidence="1">
    <location>
        <position position="1"/>
    </location>
</feature>
<reference evidence="1" key="1">
    <citation type="journal article" date="2015" name="Nature">
        <title>Complex archaea that bridge the gap between prokaryotes and eukaryotes.</title>
        <authorList>
            <person name="Spang A."/>
            <person name="Saw J.H."/>
            <person name="Jorgensen S.L."/>
            <person name="Zaremba-Niedzwiedzka K."/>
            <person name="Martijn J."/>
            <person name="Lind A.E."/>
            <person name="van Eijk R."/>
            <person name="Schleper C."/>
            <person name="Guy L."/>
            <person name="Ettema T.J."/>
        </authorList>
    </citation>
    <scope>NUCLEOTIDE SEQUENCE</scope>
</reference>
<gene>
    <name evidence="1" type="ORF">LCGC14_2280820</name>
</gene>
<evidence type="ECO:0000313" key="1">
    <source>
        <dbReference type="EMBL" id="KKL52903.1"/>
    </source>
</evidence>